<comment type="caution">
    <text evidence="14">The sequence shown here is derived from an EMBL/GenBank/DDBJ whole genome shotgun (WGS) entry which is preliminary data.</text>
</comment>
<dbReference type="STRING" id="1219360.GCA_001571305_04132"/>
<dbReference type="EMBL" id="JACYNN010000015">
    <property type="protein sequence ID" value="MBD8108132.1"/>
    <property type="molecule type" value="Genomic_DNA"/>
</dbReference>
<dbReference type="Proteomes" id="UP000306393">
    <property type="component" value="Unassembled WGS sequence"/>
</dbReference>
<dbReference type="PIRSF" id="PIRSF500125">
    <property type="entry name" value="4_HPA_large"/>
    <property type="match status" value="1"/>
</dbReference>
<feature type="binding site" evidence="10">
    <location>
        <position position="196"/>
    </location>
    <ligand>
        <name>FAD</name>
        <dbReference type="ChEBI" id="CHEBI:57692"/>
    </ligand>
</feature>
<proteinExistence type="inferred from homology"/>
<dbReference type="AlphaFoldDB" id="A0A4U3F2A4"/>
<dbReference type="NCBIfam" id="TIGR02310">
    <property type="entry name" value="HpaB-2"/>
    <property type="match status" value="1"/>
</dbReference>
<evidence type="ECO:0000259" key="12">
    <source>
        <dbReference type="Pfam" id="PF11794"/>
    </source>
</evidence>
<dbReference type="Gene3D" id="2.40.110.10">
    <property type="entry name" value="Butyryl-CoA Dehydrogenase, subunit A, domain 2"/>
    <property type="match status" value="1"/>
</dbReference>
<dbReference type="Gene3D" id="1.10.3140.10">
    <property type="entry name" value="4-hydroxybutyryl-coa dehydratase, domain 1"/>
    <property type="match status" value="1"/>
</dbReference>
<evidence type="ECO:0000256" key="1">
    <source>
        <dbReference type="ARBA" id="ARBA00005112"/>
    </source>
</evidence>
<keyword evidence="4 13" id="KW-0560">Oxidoreductase</keyword>
<dbReference type="PIRSF" id="PIRSF000331">
    <property type="entry name" value="HpaA_HpaB"/>
    <property type="match status" value="1"/>
</dbReference>
<dbReference type="InterPro" id="IPR024674">
    <property type="entry name" value="HpaB/PvcC/4-BUDH_N"/>
</dbReference>
<dbReference type="Pfam" id="PF03241">
    <property type="entry name" value="HpaB"/>
    <property type="match status" value="1"/>
</dbReference>
<dbReference type="Pfam" id="PF11794">
    <property type="entry name" value="HpaB_N"/>
    <property type="match status" value="1"/>
</dbReference>
<dbReference type="InterPro" id="IPR046373">
    <property type="entry name" value="Acyl-CoA_Oxase/DH_mid-dom_sf"/>
</dbReference>
<dbReference type="RefSeq" id="WP_137269708.1">
    <property type="nucleotide sequence ID" value="NZ_JACYNM010000015.1"/>
</dbReference>
<dbReference type="GO" id="GO:0016627">
    <property type="term" value="F:oxidoreductase activity, acting on the CH-CH group of donors"/>
    <property type="evidence" value="ECO:0007669"/>
    <property type="project" value="InterPro"/>
</dbReference>
<dbReference type="InterPro" id="IPR024719">
    <property type="entry name" value="HpaB/PvcC/4-BUDH_C"/>
</dbReference>
<evidence type="ECO:0000313" key="15">
    <source>
        <dbReference type="Proteomes" id="UP000306393"/>
    </source>
</evidence>
<evidence type="ECO:0000256" key="6">
    <source>
        <dbReference type="ARBA" id="ARBA00052837"/>
    </source>
</evidence>
<dbReference type="FunFam" id="1.10.3140.10:FF:000001">
    <property type="entry name" value="4-hydroxyphenylacetate 3-monooxygenase oxygenase component"/>
    <property type="match status" value="1"/>
</dbReference>
<accession>A0A4U3F2A4</accession>
<evidence type="ECO:0000256" key="3">
    <source>
        <dbReference type="ARBA" id="ARBA00022827"/>
    </source>
</evidence>
<evidence type="ECO:0000313" key="13">
    <source>
        <dbReference type="EMBL" id="MBD8108132.1"/>
    </source>
</evidence>
<dbReference type="InterPro" id="IPR012688">
    <property type="entry name" value="HpaB_gammaproteobact"/>
</dbReference>
<evidence type="ECO:0000256" key="8">
    <source>
        <dbReference type="ARBA" id="ARBA00064926"/>
    </source>
</evidence>
<evidence type="ECO:0000259" key="11">
    <source>
        <dbReference type="Pfam" id="PF03241"/>
    </source>
</evidence>
<dbReference type="FunFam" id="2.40.110.10:FF:000026">
    <property type="entry name" value="4-hydroxyphenylacetate 3-monooxygenase oxygenase component"/>
    <property type="match status" value="1"/>
</dbReference>
<gene>
    <name evidence="14" type="primary">hpaB</name>
    <name evidence="14" type="ORF">EpCFBP13511_17600</name>
    <name evidence="13" type="ORF">IFT93_17195</name>
</gene>
<organism evidence="14 15">
    <name type="scientific">Erwinia persicina</name>
    <dbReference type="NCBI Taxonomy" id="55211"/>
    <lineage>
        <taxon>Bacteria</taxon>
        <taxon>Pseudomonadati</taxon>
        <taxon>Pseudomonadota</taxon>
        <taxon>Gammaproteobacteria</taxon>
        <taxon>Enterobacterales</taxon>
        <taxon>Erwiniaceae</taxon>
        <taxon>Erwinia</taxon>
    </lineage>
</organism>
<dbReference type="InterPro" id="IPR009100">
    <property type="entry name" value="AcylCoA_DH/oxidase_NM_dom_sf"/>
</dbReference>
<evidence type="ECO:0000256" key="4">
    <source>
        <dbReference type="ARBA" id="ARBA00023002"/>
    </source>
</evidence>
<dbReference type="EC" id="1.14.14.9" evidence="9"/>
<keyword evidence="16" id="KW-1185">Reference proteome</keyword>
<reference evidence="14 15" key="1">
    <citation type="journal article" date="2019" name="Sci. Rep.">
        <title>Differences in resource use lead to coexistence of seed-transmitted microbial populations.</title>
        <authorList>
            <person name="Torres-Cortes G."/>
            <person name="Garcia B.J."/>
            <person name="Compant S."/>
            <person name="Rezki S."/>
            <person name="Jones P."/>
            <person name="Preveaux A."/>
            <person name="Briand M."/>
            <person name="Roulet A."/>
            <person name="Bouchez O."/>
            <person name="Jacobson D."/>
            <person name="Barret M."/>
        </authorList>
    </citation>
    <scope>NUCLEOTIDE SEQUENCE [LARGE SCALE GENOMIC DNA]</scope>
    <source>
        <strain evidence="14 15">CFBP13511</strain>
    </source>
</reference>
<comment type="pathway">
    <text evidence="1">Aromatic compound metabolism; 4-hydroxyphenylacetate degradation; pyruvate and succinate semialdehyde from 4-hydroxyphenylacetate: step 1/7.</text>
</comment>
<feature type="domain" description="HpaB/PvcC/4-BUDH N-terminal" evidence="12">
    <location>
        <begin position="15"/>
        <end position="281"/>
    </location>
</feature>
<comment type="similarity">
    <text evidence="7">Belongs to the FADH(2)-utilizing monooxygenase family.</text>
</comment>
<keyword evidence="5 14" id="KW-0503">Monooxygenase</keyword>
<dbReference type="InterPro" id="IPR004925">
    <property type="entry name" value="HpaB/PvcC/4-BUDH"/>
</dbReference>
<sequence>MKPDDHRASLTRPFTGSEYLESLRDGREIYIYGQRVEDITRHPAFRNAAGSVAALYDALHDPQQHNTLCQETDTGSGGYTHRFFRYARSAQAIRQQRDAIAAWSRLSYGWMGRTPDYKAAFASALGANPDFYGPYADNARHWYTRIQEAGLYLNHAIVNPPIDRHKAVDAVKDVYIRVEKETDAGIIVSGAKVVATNSALTHFNFIGFGSAQVMGSDPDFALMFIAPMDASGVKLISRASYELAAGAVGSAFDYPLSSRFDENDAILVMDKVLIPWENVLIYRDFDRCRRWYAEGGFVRLYPMQACVRLAVKLDFMTALLHKSLECTGTIEFRGVQAALGEVVAWRNLFWSLSDAMSAEARPWVNGAYLPGAQAMNTYRVMAPMAWAKIKHIIECNVASGLIYLPSSVRDLQNPEIDRYLARFVRGSNGMDHEQRIKIMKLMWDASGSEFGGRHELYEINYAGSQDEVRMQCLRDARHSGAMDGMMEMVDRCLADYDRHGWKKLHLHNNDDICQLDRLMNGGVSDV</sequence>
<protein>
    <recommendedName>
        <fullName evidence="9">4-hydroxyphenylacetate 3-monooxygenase, oxygenase component</fullName>
        <ecNumber evidence="9">1.14.14.9</ecNumber>
    </recommendedName>
</protein>
<keyword evidence="2" id="KW-0285">Flavoprotein</keyword>
<dbReference type="GO" id="GO:0052881">
    <property type="term" value="F:4-hydroxyphenylacetate 3-monooxygenase activity"/>
    <property type="evidence" value="ECO:0007669"/>
    <property type="project" value="UniProtKB-EC"/>
</dbReference>
<reference evidence="13 16" key="2">
    <citation type="journal article" date="2020" name="FEMS Microbiol. Ecol.">
        <title>Temporal dynamics of bacterial communities during seed development and maturation.</title>
        <authorList>
            <person name="Chesneau G."/>
            <person name="Torres-Cortes G."/>
            <person name="Briand M."/>
            <person name="Darrasse A."/>
            <person name="Preveaux A."/>
            <person name="Marais C."/>
            <person name="Jacques M.A."/>
            <person name="Shade A."/>
            <person name="Barret M."/>
        </authorList>
    </citation>
    <scope>NUCLEOTIDE SEQUENCE [LARGE SCALE GENOMIC DNA]</scope>
    <source>
        <strain evidence="13 16">CFBP13732</strain>
    </source>
</reference>
<dbReference type="GO" id="GO:0050660">
    <property type="term" value="F:flavin adenine dinucleotide binding"/>
    <property type="evidence" value="ECO:0007669"/>
    <property type="project" value="InterPro"/>
</dbReference>
<dbReference type="Proteomes" id="UP000661012">
    <property type="component" value="Unassembled WGS sequence"/>
</dbReference>
<dbReference type="PANTHER" id="PTHR36117">
    <property type="entry name" value="4-HYDROXYPHENYLACETATE 3-MONOOXYGENASE-RELATED"/>
    <property type="match status" value="1"/>
</dbReference>
<evidence type="ECO:0000313" key="16">
    <source>
        <dbReference type="Proteomes" id="UP000661012"/>
    </source>
</evidence>
<dbReference type="GO" id="GO:0010124">
    <property type="term" value="P:phenylacetate catabolic process"/>
    <property type="evidence" value="ECO:0007669"/>
    <property type="project" value="InterPro"/>
</dbReference>
<dbReference type="SUPFAM" id="SSF56645">
    <property type="entry name" value="Acyl-CoA dehydrogenase NM domain-like"/>
    <property type="match status" value="1"/>
</dbReference>
<evidence type="ECO:0000313" key="14">
    <source>
        <dbReference type="EMBL" id="TKJ86666.1"/>
    </source>
</evidence>
<comment type="subunit">
    <text evidence="8">4-HPA 3-monooxygenase consists of a reductase component HpaC and an oxygenase component HpaB.</text>
</comment>
<evidence type="ECO:0000256" key="5">
    <source>
        <dbReference type="ARBA" id="ARBA00023033"/>
    </source>
</evidence>
<evidence type="ECO:0000256" key="10">
    <source>
        <dbReference type="PIRSR" id="PIRSR000331-2"/>
    </source>
</evidence>
<evidence type="ECO:0000256" key="7">
    <source>
        <dbReference type="ARBA" id="ARBA00061227"/>
    </source>
</evidence>
<name>A0A4U3F2A4_9GAMM</name>
<dbReference type="PANTHER" id="PTHR36117:SF3">
    <property type="entry name" value="4-HYDROXYPHENYLACETATE 3-MONOOXYGENASE-RELATED"/>
    <property type="match status" value="1"/>
</dbReference>
<feature type="domain" description="HpaB/PvcC/4-BUDH C-terminal" evidence="11">
    <location>
        <begin position="288"/>
        <end position="489"/>
    </location>
</feature>
<evidence type="ECO:0000256" key="9">
    <source>
        <dbReference type="NCBIfam" id="TIGR02310"/>
    </source>
</evidence>
<dbReference type="InterPro" id="IPR036250">
    <property type="entry name" value="AcylCo_DH-like_C"/>
</dbReference>
<dbReference type="Gene3D" id="1.20.140.10">
    <property type="entry name" value="Butyryl-CoA Dehydrogenase, subunit A, domain 3"/>
    <property type="match status" value="1"/>
</dbReference>
<dbReference type="InterPro" id="IPR024677">
    <property type="entry name" value="HpaB/PvcC"/>
</dbReference>
<comment type="catalytic activity">
    <reaction evidence="6">
        <text>4-hydroxyphenylacetate + FADH2 + O2 = 3,4-dihydroxyphenylacetate + FAD + H2O + H(+)</text>
        <dbReference type="Rhea" id="RHEA:30595"/>
        <dbReference type="ChEBI" id="CHEBI:15377"/>
        <dbReference type="ChEBI" id="CHEBI:15378"/>
        <dbReference type="ChEBI" id="CHEBI:15379"/>
        <dbReference type="ChEBI" id="CHEBI:17612"/>
        <dbReference type="ChEBI" id="CHEBI:48999"/>
        <dbReference type="ChEBI" id="CHEBI:57692"/>
        <dbReference type="ChEBI" id="CHEBI:58307"/>
        <dbReference type="EC" id="1.14.14.9"/>
    </reaction>
</comment>
<dbReference type="EMBL" id="QGAC01000018">
    <property type="protein sequence ID" value="TKJ86666.1"/>
    <property type="molecule type" value="Genomic_DNA"/>
</dbReference>
<evidence type="ECO:0000256" key="2">
    <source>
        <dbReference type="ARBA" id="ARBA00022630"/>
    </source>
</evidence>
<keyword evidence="3 10" id="KW-0274">FAD</keyword>
<feature type="binding site" evidence="10">
    <location>
        <begin position="155"/>
        <end position="157"/>
    </location>
    <ligand>
        <name>FAD</name>
        <dbReference type="ChEBI" id="CHEBI:57692"/>
    </ligand>
</feature>
<dbReference type="OrthoDB" id="7233724at2"/>
<dbReference type="SUPFAM" id="SSF47203">
    <property type="entry name" value="Acyl-CoA dehydrogenase C-terminal domain-like"/>
    <property type="match status" value="1"/>
</dbReference>